<accession>C6HNC7</accession>
<feature type="region of interest" description="Disordered" evidence="1">
    <location>
        <begin position="1"/>
        <end position="25"/>
    </location>
</feature>
<protein>
    <submittedName>
        <fullName evidence="2">Uncharacterized protein</fullName>
    </submittedName>
</protein>
<dbReference type="Proteomes" id="UP000002624">
    <property type="component" value="Unassembled WGS sequence"/>
</dbReference>
<dbReference type="AlphaFoldDB" id="C6HNC7"/>
<evidence type="ECO:0000256" key="1">
    <source>
        <dbReference type="SAM" id="MobiDB-lite"/>
    </source>
</evidence>
<organism evidence="2 3">
    <name type="scientific">Ajellomyces capsulatus (strain H143)</name>
    <name type="common">Darling's disease fungus</name>
    <name type="synonym">Histoplasma capsulatum</name>
    <dbReference type="NCBI Taxonomy" id="544712"/>
    <lineage>
        <taxon>Eukaryota</taxon>
        <taxon>Fungi</taxon>
        <taxon>Dikarya</taxon>
        <taxon>Ascomycota</taxon>
        <taxon>Pezizomycotina</taxon>
        <taxon>Eurotiomycetes</taxon>
        <taxon>Eurotiomycetidae</taxon>
        <taxon>Onygenales</taxon>
        <taxon>Ajellomycetaceae</taxon>
        <taxon>Histoplasma</taxon>
    </lineage>
</organism>
<evidence type="ECO:0000313" key="3">
    <source>
        <dbReference type="Proteomes" id="UP000002624"/>
    </source>
</evidence>
<feature type="compositionally biased region" description="Gly residues" evidence="1">
    <location>
        <begin position="9"/>
        <end position="18"/>
    </location>
</feature>
<feature type="compositionally biased region" description="Polar residues" evidence="1">
    <location>
        <begin position="115"/>
        <end position="134"/>
    </location>
</feature>
<name>C6HNC7_AJECH</name>
<dbReference type="VEuPathDB" id="FungiDB:HCDG_07708"/>
<gene>
    <name evidence="2" type="ORF">HCDG_07708</name>
</gene>
<evidence type="ECO:0000313" key="2">
    <source>
        <dbReference type="EMBL" id="EER37973.1"/>
    </source>
</evidence>
<feature type="region of interest" description="Disordered" evidence="1">
    <location>
        <begin position="107"/>
        <end position="134"/>
    </location>
</feature>
<sequence length="134" mass="14163">MKRRVFLQSGGGGGGGGDGDGEERTRYCPLFSPRSFAEWINITDTTDKYTLNEHLELVLKPLENMLEIYREYTGNMLHVVGVSSPSQVQSAAAGGLQGPKGAVQPMCLPSVVGQKPSSGRVSNLVQPPSATAGA</sequence>
<dbReference type="EMBL" id="GG692432">
    <property type="protein sequence ID" value="EER37973.1"/>
    <property type="molecule type" value="Genomic_DNA"/>
</dbReference>
<reference evidence="3" key="1">
    <citation type="submission" date="2009-05" db="EMBL/GenBank/DDBJ databases">
        <title>The genome sequence of Ajellomyces capsulatus strain H143.</title>
        <authorList>
            <person name="Champion M."/>
            <person name="Cuomo C.A."/>
            <person name="Ma L.-J."/>
            <person name="Henn M.R."/>
            <person name="Sil A."/>
            <person name="Goldman B."/>
            <person name="Young S.K."/>
            <person name="Kodira C.D."/>
            <person name="Zeng Q."/>
            <person name="Koehrsen M."/>
            <person name="Alvarado L."/>
            <person name="Berlin A.M."/>
            <person name="Borenstein D."/>
            <person name="Chen Z."/>
            <person name="Engels R."/>
            <person name="Freedman E."/>
            <person name="Gellesch M."/>
            <person name="Goldberg J."/>
            <person name="Griggs A."/>
            <person name="Gujja S."/>
            <person name="Heiman D.I."/>
            <person name="Hepburn T.A."/>
            <person name="Howarth C."/>
            <person name="Jen D."/>
            <person name="Larson L."/>
            <person name="Lewis B."/>
            <person name="Mehta T."/>
            <person name="Park D."/>
            <person name="Pearson M."/>
            <person name="Roberts A."/>
            <person name="Saif S."/>
            <person name="Shea T.D."/>
            <person name="Shenoy N."/>
            <person name="Sisk P."/>
            <person name="Stolte C."/>
            <person name="Sykes S."/>
            <person name="Walk T."/>
            <person name="White J."/>
            <person name="Yandava C."/>
            <person name="Klein B."/>
            <person name="McEwen J.G."/>
            <person name="Puccia R."/>
            <person name="Goldman G.H."/>
            <person name="Felipe M.S."/>
            <person name="Nino-Vega G."/>
            <person name="San-Blas G."/>
            <person name="Taylor J.W."/>
            <person name="Mendoza L."/>
            <person name="Galagan J.E."/>
            <person name="Nusbaum C."/>
            <person name="Birren B.W."/>
        </authorList>
    </citation>
    <scope>NUCLEOTIDE SEQUENCE [LARGE SCALE GENOMIC DNA]</scope>
    <source>
        <strain evidence="3">H143</strain>
    </source>
</reference>
<dbReference type="HOGENOM" id="CLU_1895591_0_0_1"/>
<proteinExistence type="predicted"/>